<dbReference type="Gene3D" id="3.40.50.300">
    <property type="entry name" value="P-loop containing nucleotide triphosphate hydrolases"/>
    <property type="match status" value="1"/>
</dbReference>
<evidence type="ECO:0000256" key="1">
    <source>
        <dbReference type="ARBA" id="ARBA00022691"/>
    </source>
</evidence>
<feature type="domain" description="ABC transporter" evidence="11">
    <location>
        <begin position="729"/>
        <end position="984"/>
    </location>
</feature>
<evidence type="ECO:0000256" key="10">
    <source>
        <dbReference type="SAM" id="MobiDB-lite"/>
    </source>
</evidence>
<dbReference type="InterPro" id="IPR047951">
    <property type="entry name" value="Transpos_ISL3"/>
</dbReference>
<dbReference type="Pfam" id="PF14690">
    <property type="entry name" value="Zn_ribbon_ISL3"/>
    <property type="match status" value="1"/>
</dbReference>
<dbReference type="SUPFAM" id="SSF90123">
    <property type="entry name" value="ABC transporter transmembrane region"/>
    <property type="match status" value="1"/>
</dbReference>
<keyword evidence="9" id="KW-0472">Membrane</keyword>
<accession>A0A5N5Q939</accession>
<keyword evidence="8" id="KW-0411">Iron-sulfur</keyword>
<evidence type="ECO:0000256" key="4">
    <source>
        <dbReference type="ARBA" id="ARBA00022741"/>
    </source>
</evidence>
<dbReference type="Pfam" id="PF13186">
    <property type="entry name" value="SPASM"/>
    <property type="match status" value="1"/>
</dbReference>
<feature type="region of interest" description="Disordered" evidence="10">
    <location>
        <begin position="930"/>
        <end position="969"/>
    </location>
</feature>
<dbReference type="GO" id="GO:0051536">
    <property type="term" value="F:iron-sulfur cluster binding"/>
    <property type="evidence" value="ECO:0007669"/>
    <property type="project" value="UniProtKB-KW"/>
</dbReference>
<protein>
    <submittedName>
        <fullName evidence="14">Hydroxylase</fullName>
    </submittedName>
</protein>
<keyword evidence="6" id="KW-1133">Transmembrane helix</keyword>
<evidence type="ECO:0000256" key="8">
    <source>
        <dbReference type="ARBA" id="ARBA00023014"/>
    </source>
</evidence>
<comment type="caution">
    <text evidence="14">The sequence shown here is derived from an EMBL/GenBank/DDBJ whole genome shotgun (WGS) entry which is preliminary data.</text>
</comment>
<gene>
    <name evidence="14" type="ORF">CTheo_8641</name>
</gene>
<dbReference type="PROSITE" id="PS00675">
    <property type="entry name" value="SIGMA54_INTERACT_1"/>
    <property type="match status" value="1"/>
</dbReference>
<evidence type="ECO:0000259" key="13">
    <source>
        <dbReference type="PROSITE" id="PS51918"/>
    </source>
</evidence>
<name>A0A5N5Q939_9AGAM</name>
<keyword evidence="15" id="KW-1185">Reference proteome</keyword>
<dbReference type="PANTHER" id="PTHR11228">
    <property type="entry name" value="RADICAL SAM DOMAIN PROTEIN"/>
    <property type="match status" value="1"/>
</dbReference>
<dbReference type="Pfam" id="PF00005">
    <property type="entry name" value="ABC_tran"/>
    <property type="match status" value="1"/>
</dbReference>
<evidence type="ECO:0000256" key="7">
    <source>
        <dbReference type="ARBA" id="ARBA00023004"/>
    </source>
</evidence>
<dbReference type="EMBL" id="SSOP01000682">
    <property type="protein sequence ID" value="KAB5587917.1"/>
    <property type="molecule type" value="Genomic_DNA"/>
</dbReference>
<dbReference type="InterPro" id="IPR023885">
    <property type="entry name" value="4Fe4S-binding_SPASM_dom"/>
</dbReference>
<dbReference type="InterPro" id="IPR050377">
    <property type="entry name" value="Radical_SAM_PqqE_MftC-like"/>
</dbReference>
<evidence type="ECO:0000313" key="14">
    <source>
        <dbReference type="EMBL" id="KAB5587917.1"/>
    </source>
</evidence>
<dbReference type="PROSITE" id="PS50929">
    <property type="entry name" value="ABC_TM1F"/>
    <property type="match status" value="1"/>
</dbReference>
<dbReference type="GO" id="GO:0005524">
    <property type="term" value="F:ATP binding"/>
    <property type="evidence" value="ECO:0007669"/>
    <property type="project" value="UniProtKB-KW"/>
</dbReference>
<evidence type="ECO:0000259" key="11">
    <source>
        <dbReference type="PROSITE" id="PS50893"/>
    </source>
</evidence>
<dbReference type="Proteomes" id="UP000383932">
    <property type="component" value="Unassembled WGS sequence"/>
</dbReference>
<dbReference type="GO" id="GO:0140359">
    <property type="term" value="F:ABC-type transporter activity"/>
    <property type="evidence" value="ECO:0007669"/>
    <property type="project" value="InterPro"/>
</dbReference>
<dbReference type="InterPro" id="IPR002560">
    <property type="entry name" value="Transposase_DDE"/>
</dbReference>
<evidence type="ECO:0000256" key="9">
    <source>
        <dbReference type="ARBA" id="ARBA00023136"/>
    </source>
</evidence>
<dbReference type="SFLD" id="SFLDG01386">
    <property type="entry name" value="main_SPASM_domain-containing"/>
    <property type="match status" value="1"/>
</dbReference>
<dbReference type="SFLD" id="SFLDS00029">
    <property type="entry name" value="Radical_SAM"/>
    <property type="match status" value="1"/>
</dbReference>
<evidence type="ECO:0000256" key="5">
    <source>
        <dbReference type="ARBA" id="ARBA00022840"/>
    </source>
</evidence>
<dbReference type="SUPFAM" id="SSF102114">
    <property type="entry name" value="Radical SAM enzymes"/>
    <property type="match status" value="1"/>
</dbReference>
<dbReference type="CDD" id="cd21109">
    <property type="entry name" value="SPASM"/>
    <property type="match status" value="1"/>
</dbReference>
<dbReference type="InterPro" id="IPR029261">
    <property type="entry name" value="Transposase_Znf"/>
</dbReference>
<dbReference type="Pfam" id="PF04055">
    <property type="entry name" value="Radical_SAM"/>
    <property type="match status" value="1"/>
</dbReference>
<dbReference type="CDD" id="cd01335">
    <property type="entry name" value="Radical_SAM"/>
    <property type="match status" value="1"/>
</dbReference>
<dbReference type="Pfam" id="PF01610">
    <property type="entry name" value="DDE_Tnp_ISL3"/>
    <property type="match status" value="1"/>
</dbReference>
<keyword evidence="1" id="KW-0949">S-adenosyl-L-methionine</keyword>
<evidence type="ECO:0000256" key="2">
    <source>
        <dbReference type="ARBA" id="ARBA00022692"/>
    </source>
</evidence>
<dbReference type="SFLD" id="SFLDG01067">
    <property type="entry name" value="SPASM/twitch_domain_containing"/>
    <property type="match status" value="1"/>
</dbReference>
<feature type="compositionally biased region" description="Basic and acidic residues" evidence="10">
    <location>
        <begin position="954"/>
        <end position="969"/>
    </location>
</feature>
<dbReference type="InterPro" id="IPR011527">
    <property type="entry name" value="ABC1_TM_dom"/>
</dbReference>
<keyword evidence="7" id="KW-0408">Iron</keyword>
<keyword evidence="2" id="KW-0812">Transmembrane</keyword>
<dbReference type="InterPro" id="IPR027417">
    <property type="entry name" value="P-loop_NTPase"/>
</dbReference>
<evidence type="ECO:0000259" key="12">
    <source>
        <dbReference type="PROSITE" id="PS50929"/>
    </source>
</evidence>
<dbReference type="GO" id="GO:0016020">
    <property type="term" value="C:membrane"/>
    <property type="evidence" value="ECO:0007669"/>
    <property type="project" value="InterPro"/>
</dbReference>
<feature type="domain" description="ABC transmembrane type-1" evidence="12">
    <location>
        <begin position="426"/>
        <end position="699"/>
    </location>
</feature>
<dbReference type="NCBIfam" id="NF033550">
    <property type="entry name" value="transpos_ISL3"/>
    <property type="match status" value="1"/>
</dbReference>
<dbReference type="InterPro" id="IPR007197">
    <property type="entry name" value="rSAM"/>
</dbReference>
<keyword evidence="5" id="KW-0067">ATP-binding</keyword>
<dbReference type="GO" id="GO:0046872">
    <property type="term" value="F:metal ion binding"/>
    <property type="evidence" value="ECO:0007669"/>
    <property type="project" value="UniProtKB-KW"/>
</dbReference>
<dbReference type="InterPro" id="IPR058240">
    <property type="entry name" value="rSAM_sf"/>
</dbReference>
<organism evidence="14 15">
    <name type="scientific">Ceratobasidium theobromae</name>
    <dbReference type="NCBI Taxonomy" id="1582974"/>
    <lineage>
        <taxon>Eukaryota</taxon>
        <taxon>Fungi</taxon>
        <taxon>Dikarya</taxon>
        <taxon>Basidiomycota</taxon>
        <taxon>Agaricomycotina</taxon>
        <taxon>Agaricomycetes</taxon>
        <taxon>Cantharellales</taxon>
        <taxon>Ceratobasidiaceae</taxon>
        <taxon>Ceratobasidium</taxon>
    </lineage>
</organism>
<sequence length="1389" mass="152674">MSQNNTTLDTRRTEFADIYSIADRDGVPLSVTIELNTTCNLRCEHCYIPEWNNPGLSFPELDRIFAQLRRLGTFELVLTGGEVFSRPDLLKILARARQLGFEVILFTNGTRITPAIAEQLAALYLGLVSVTVFSLDESVHDGITKRKGSLKKTLAAVESLRSLDVPVQVKSIAMPKNYRDLPQLRSYCQEIGAYFLSTPYIFPQANGNKAPESFRLEGDQLRDAVGFYDQVIEFQPVVRSPTDLMCPPLLHSFGIAANGDMSPCSTMFMPIGNVLKTPIEELWNSSAMKTLQEMTLADVCWQRSTGDGKPRKQVANGLQQGGEIMVATTAICPSPEDLTPMEPQEAELFLELEESWLNEGAGRVSTVICKSANCSDRDQWVGVGIGISTPTCHPQSVPGELKVRFAIRTALSHKGALFANILLDSLAALAYAQLPAITGRLIDDISGGGRSGLERYFGLYAGIVACAVMCEILAQLVMWRVTTRFELELKDELFTSLAGRRVLVHEEDTSGKALSELTNNIAKIDQDWLTPAVAIVKDCVSIAIYATVIAQVAGAVSVTVLMTSTVCALLIPRALRGTLANRASRYLEEVGVYTEFVPRLIRAVPFLPPDAITNLSRQHSRLASRVAESRLSWGRCRSWSDGASGGGSEFVLFASFVCAGMLFADGALTVGAATALVGYARAFTSPLNDILYDINSIGSTGPILSAFEEAVMTPASTLGTRRMTPPGRIEIQFPNGVRVSSLDMVAGFVDRIATDSRLVLSGQSGTGKTTLLRTLTMSTVGELSARMIVGEDVMPPDFPLQQVLYYSGLESPVFPASFVENVTVFGAFDWDRGRLSELATETRMLEELIGRKDMTNASSGERQFMLLARAVLSRRPILLLDESFSDIDSRNAFQLVENLSKMRLGIVLVMHHWASPSEGGWEEVSLGSITPGTAPTGSSVRRAGGRWTHGGARLTEDHEPVNEPTGSRRDAASTIFNLPDFRVIEALDVPEGGRRVVIESTYPPGCPDCGVVAQRVHSRRLQRVRDIPVAGSVEVVWAKRRWFCQEELCARGTFAEATDQVPRFARSTGRLKEAVVAAVIDSGRAAAEVARAHGVSWWLVQSALSAAAAVLLPEVDQLLVRRLGIDEHRYRSVRWFRDEAGGWRRFEPWMTTLVDLTTGQVLGIVDGRDSRAVGQWLAARSQQWREGVEVVAIDPSAAFRKALGEHLPRAAVSVDKFHLVKLANDMVTSVRQRLAREQHGRRGRKSDASWAHRTLLLRGADSLSPRAWARLQRVLREDDPTDELGAAWGVKEQLRRLLDADTLAQAWEERMRLGHYVQLARMPETDRLYDTIVTWWQAIEVLIVTGATTVKVESAHTGIKNIKRTGRGFTNSTNYRTRILLTSAARAVA</sequence>
<dbReference type="PROSITE" id="PS51918">
    <property type="entry name" value="RADICAL_SAM"/>
    <property type="match status" value="1"/>
</dbReference>
<keyword evidence="4" id="KW-0547">Nucleotide-binding</keyword>
<dbReference type="InterPro" id="IPR003593">
    <property type="entry name" value="AAA+_ATPase"/>
</dbReference>
<keyword evidence="3" id="KW-0479">Metal-binding</keyword>
<dbReference type="InterPro" id="IPR025662">
    <property type="entry name" value="Sigma_54_int_dom_ATP-bd_1"/>
</dbReference>
<dbReference type="InterPro" id="IPR003439">
    <property type="entry name" value="ABC_transporter-like_ATP-bd"/>
</dbReference>
<reference evidence="14 15" key="1">
    <citation type="journal article" date="2019" name="Fungal Biol. Biotechnol.">
        <title>Draft genome sequence of fastidious pathogen Ceratobasidium theobromae, which causes vascular-streak dieback in Theobroma cacao.</title>
        <authorList>
            <person name="Ali S.S."/>
            <person name="Asman A."/>
            <person name="Shao J."/>
            <person name="Firmansyah A.P."/>
            <person name="Susilo A.W."/>
            <person name="Rosmana A."/>
            <person name="McMahon P."/>
            <person name="Junaid M."/>
            <person name="Guest D."/>
            <person name="Kheng T.Y."/>
            <person name="Meinhardt L.W."/>
            <person name="Bailey B.A."/>
        </authorList>
    </citation>
    <scope>NUCLEOTIDE SEQUENCE [LARGE SCALE GENOMIC DNA]</scope>
    <source>
        <strain evidence="14 15">CT2</strain>
    </source>
</reference>
<dbReference type="InterPro" id="IPR036640">
    <property type="entry name" value="ABC1_TM_sf"/>
</dbReference>
<dbReference type="GO" id="GO:0016887">
    <property type="term" value="F:ATP hydrolysis activity"/>
    <property type="evidence" value="ECO:0007669"/>
    <property type="project" value="InterPro"/>
</dbReference>
<evidence type="ECO:0000256" key="3">
    <source>
        <dbReference type="ARBA" id="ARBA00022723"/>
    </source>
</evidence>
<dbReference type="SUPFAM" id="SSF52540">
    <property type="entry name" value="P-loop containing nucleoside triphosphate hydrolases"/>
    <property type="match status" value="1"/>
</dbReference>
<dbReference type="SMART" id="SM00382">
    <property type="entry name" value="AAA"/>
    <property type="match status" value="1"/>
</dbReference>
<proteinExistence type="predicted"/>
<dbReference type="PROSITE" id="PS50893">
    <property type="entry name" value="ABC_TRANSPORTER_2"/>
    <property type="match status" value="1"/>
</dbReference>
<dbReference type="Pfam" id="PF00664">
    <property type="entry name" value="ABC_membrane"/>
    <property type="match status" value="1"/>
</dbReference>
<dbReference type="Gene3D" id="1.20.1560.10">
    <property type="entry name" value="ABC transporter type 1, transmembrane domain"/>
    <property type="match status" value="1"/>
</dbReference>
<dbReference type="Gene3D" id="3.20.20.70">
    <property type="entry name" value="Aldolase class I"/>
    <property type="match status" value="1"/>
</dbReference>
<feature type="domain" description="Radical SAM core" evidence="13">
    <location>
        <begin position="25"/>
        <end position="233"/>
    </location>
</feature>
<dbReference type="InterPro" id="IPR013785">
    <property type="entry name" value="Aldolase_TIM"/>
</dbReference>
<dbReference type="PANTHER" id="PTHR11228:SF7">
    <property type="entry name" value="PQQA PEPTIDE CYCLASE"/>
    <property type="match status" value="1"/>
</dbReference>
<evidence type="ECO:0000256" key="6">
    <source>
        <dbReference type="ARBA" id="ARBA00022989"/>
    </source>
</evidence>
<feature type="compositionally biased region" description="Polar residues" evidence="10">
    <location>
        <begin position="930"/>
        <end position="939"/>
    </location>
</feature>
<evidence type="ECO:0000313" key="15">
    <source>
        <dbReference type="Proteomes" id="UP000383932"/>
    </source>
</evidence>